<evidence type="ECO:0000256" key="2">
    <source>
        <dbReference type="SAM" id="Phobius"/>
    </source>
</evidence>
<protein>
    <submittedName>
        <fullName evidence="3">Uncharacterized protein</fullName>
    </submittedName>
</protein>
<evidence type="ECO:0000313" key="3">
    <source>
        <dbReference type="EMBL" id="NHF63777.1"/>
    </source>
</evidence>
<feature type="compositionally biased region" description="Basic and acidic residues" evidence="1">
    <location>
        <begin position="1"/>
        <end position="10"/>
    </location>
</feature>
<dbReference type="EMBL" id="VIKT02000020">
    <property type="protein sequence ID" value="NHF63777.1"/>
    <property type="molecule type" value="Genomic_DNA"/>
</dbReference>
<gene>
    <name evidence="3" type="ORF">FK219_011110</name>
</gene>
<comment type="caution">
    <text evidence="3">The sequence shown here is derived from an EMBL/GenBank/DDBJ whole genome shotgun (WGS) entry which is preliminary data.</text>
</comment>
<dbReference type="AlphaFoldDB" id="A0A9E5JQF2"/>
<evidence type="ECO:0000313" key="4">
    <source>
        <dbReference type="Proteomes" id="UP000818266"/>
    </source>
</evidence>
<name>A0A9E5JQF2_9MICO</name>
<feature type="transmembrane region" description="Helical" evidence="2">
    <location>
        <begin position="84"/>
        <end position="107"/>
    </location>
</feature>
<feature type="transmembrane region" description="Helical" evidence="2">
    <location>
        <begin position="127"/>
        <end position="149"/>
    </location>
</feature>
<keyword evidence="2" id="KW-0812">Transmembrane</keyword>
<reference evidence="3 4" key="1">
    <citation type="submission" date="2020-03" db="EMBL/GenBank/DDBJ databases">
        <title>Chryseoglobus sp. isolated from a deep-sea seamount.</title>
        <authorList>
            <person name="Zhang D.-C."/>
        </authorList>
    </citation>
    <scope>NUCLEOTIDE SEQUENCE [LARGE SCALE GENOMIC DNA]</scope>
    <source>
        <strain evidence="3 4">KN1116</strain>
    </source>
</reference>
<accession>A0A9E5JQF2</accession>
<evidence type="ECO:0000256" key="1">
    <source>
        <dbReference type="SAM" id="MobiDB-lite"/>
    </source>
</evidence>
<keyword evidence="2" id="KW-0472">Membrane</keyword>
<keyword evidence="2" id="KW-1133">Transmembrane helix</keyword>
<organism evidence="3 4">
    <name type="scientific">Microcella pacifica</name>
    <dbReference type="NCBI Taxonomy" id="2591847"/>
    <lineage>
        <taxon>Bacteria</taxon>
        <taxon>Bacillati</taxon>
        <taxon>Actinomycetota</taxon>
        <taxon>Actinomycetes</taxon>
        <taxon>Micrococcales</taxon>
        <taxon>Microbacteriaceae</taxon>
        <taxon>Microcella</taxon>
    </lineage>
</organism>
<sequence length="161" mass="17033">MSPRETDLDPRYPTAFQRGGAEEAPPPPSTSEPRAARPNTPSGPVLDDGVAVPTATQRHRTTVRAFDDHAHFEIVVAGNPWLRALWAVGALALALAIALTVYSEFAFSVAPGIYDPSTFVVPRVVQMLALPLSIAGVVALTAAASLRIVAWRPSGARAAEE</sequence>
<dbReference type="OrthoDB" id="5125090at2"/>
<dbReference type="RefSeq" id="WP_152583987.1">
    <property type="nucleotide sequence ID" value="NZ_VIKT02000020.1"/>
</dbReference>
<dbReference type="Proteomes" id="UP000818266">
    <property type="component" value="Unassembled WGS sequence"/>
</dbReference>
<proteinExistence type="predicted"/>
<keyword evidence="4" id="KW-1185">Reference proteome</keyword>
<feature type="region of interest" description="Disordered" evidence="1">
    <location>
        <begin position="1"/>
        <end position="50"/>
    </location>
</feature>